<gene>
    <name evidence="7" type="ORF">A2756_05475</name>
</gene>
<feature type="zinc finger region" description="dksA C4-type" evidence="4">
    <location>
        <begin position="99"/>
        <end position="123"/>
    </location>
</feature>
<dbReference type="AlphaFoldDB" id="A0A1G2G2I1"/>
<dbReference type="InterPro" id="IPR037187">
    <property type="entry name" value="DnaK_N"/>
</dbReference>
<evidence type="ECO:0000259" key="6">
    <source>
        <dbReference type="Pfam" id="PF01258"/>
    </source>
</evidence>
<dbReference type="PANTHER" id="PTHR33823:SF4">
    <property type="entry name" value="GENERAL STRESS PROTEIN 16O"/>
    <property type="match status" value="1"/>
</dbReference>
<evidence type="ECO:0000313" key="8">
    <source>
        <dbReference type="Proteomes" id="UP000177785"/>
    </source>
</evidence>
<sequence length="125" mass="13535">MSGMAHLNAEELNDLRAQLDAELDALQEELASHGRALPESGDWQGTTGGLTGEEADPNDAADQMEELATNVPLVEELEKRYKDVAAALQSMEKGTYGVCEKCEEPIPLKRLQANPAARTCVTHSK</sequence>
<evidence type="ECO:0000256" key="4">
    <source>
        <dbReference type="PROSITE-ProRule" id="PRU00510"/>
    </source>
</evidence>
<organism evidence="7 8">
    <name type="scientific">Candidatus Ryanbacteria bacterium RIFCSPHIGHO2_01_FULL_48_27</name>
    <dbReference type="NCBI Taxonomy" id="1802115"/>
    <lineage>
        <taxon>Bacteria</taxon>
        <taxon>Candidatus Ryaniibacteriota</taxon>
    </lineage>
</organism>
<evidence type="ECO:0000256" key="2">
    <source>
        <dbReference type="ARBA" id="ARBA00022771"/>
    </source>
</evidence>
<dbReference type="SUPFAM" id="SSF57716">
    <property type="entry name" value="Glucocorticoid receptor-like (DNA-binding domain)"/>
    <property type="match status" value="1"/>
</dbReference>
<protein>
    <recommendedName>
        <fullName evidence="6">Zinc finger DksA/TraR C4-type domain-containing protein</fullName>
    </recommendedName>
</protein>
<evidence type="ECO:0000256" key="1">
    <source>
        <dbReference type="ARBA" id="ARBA00022723"/>
    </source>
</evidence>
<evidence type="ECO:0000313" key="7">
    <source>
        <dbReference type="EMBL" id="OGZ44110.1"/>
    </source>
</evidence>
<dbReference type="GO" id="GO:0008270">
    <property type="term" value="F:zinc ion binding"/>
    <property type="evidence" value="ECO:0007669"/>
    <property type="project" value="UniProtKB-KW"/>
</dbReference>
<accession>A0A1G2G2I1</accession>
<feature type="compositionally biased region" description="Acidic residues" evidence="5">
    <location>
        <begin position="53"/>
        <end position="62"/>
    </location>
</feature>
<feature type="region of interest" description="Disordered" evidence="5">
    <location>
        <begin position="30"/>
        <end position="62"/>
    </location>
</feature>
<dbReference type="SUPFAM" id="SSF109635">
    <property type="entry name" value="DnaK suppressor protein DksA, alpha-hairpin domain"/>
    <property type="match status" value="1"/>
</dbReference>
<dbReference type="PANTHER" id="PTHR33823">
    <property type="entry name" value="RNA POLYMERASE-BINDING TRANSCRIPTION FACTOR DKSA-RELATED"/>
    <property type="match status" value="1"/>
</dbReference>
<dbReference type="EMBL" id="MHNL01000028">
    <property type="protein sequence ID" value="OGZ44110.1"/>
    <property type="molecule type" value="Genomic_DNA"/>
</dbReference>
<dbReference type="STRING" id="1802115.A2756_05475"/>
<reference evidence="7 8" key="1">
    <citation type="journal article" date="2016" name="Nat. Commun.">
        <title>Thousands of microbial genomes shed light on interconnected biogeochemical processes in an aquifer system.</title>
        <authorList>
            <person name="Anantharaman K."/>
            <person name="Brown C.T."/>
            <person name="Hug L.A."/>
            <person name="Sharon I."/>
            <person name="Castelle C.J."/>
            <person name="Probst A.J."/>
            <person name="Thomas B.C."/>
            <person name="Singh A."/>
            <person name="Wilkins M.J."/>
            <person name="Karaoz U."/>
            <person name="Brodie E.L."/>
            <person name="Williams K.H."/>
            <person name="Hubbard S.S."/>
            <person name="Banfield J.F."/>
        </authorList>
    </citation>
    <scope>NUCLEOTIDE SEQUENCE [LARGE SCALE GENOMIC DNA]</scope>
</reference>
<keyword evidence="1" id="KW-0479">Metal-binding</keyword>
<dbReference type="Gene3D" id="1.20.120.910">
    <property type="entry name" value="DksA, coiled-coil domain"/>
    <property type="match status" value="1"/>
</dbReference>
<keyword evidence="2" id="KW-0863">Zinc-finger</keyword>
<name>A0A1G2G2I1_9BACT</name>
<proteinExistence type="predicted"/>
<dbReference type="PROSITE" id="PS51128">
    <property type="entry name" value="ZF_DKSA_2"/>
    <property type="match status" value="1"/>
</dbReference>
<comment type="caution">
    <text evidence="7">The sequence shown here is derived from an EMBL/GenBank/DDBJ whole genome shotgun (WGS) entry which is preliminary data.</text>
</comment>
<evidence type="ECO:0000256" key="5">
    <source>
        <dbReference type="SAM" id="MobiDB-lite"/>
    </source>
</evidence>
<feature type="domain" description="Zinc finger DksA/TraR C4-type" evidence="6">
    <location>
        <begin position="94"/>
        <end position="121"/>
    </location>
</feature>
<keyword evidence="3" id="KW-0862">Zinc</keyword>
<evidence type="ECO:0000256" key="3">
    <source>
        <dbReference type="ARBA" id="ARBA00022833"/>
    </source>
</evidence>
<dbReference type="Pfam" id="PF01258">
    <property type="entry name" value="zf-dskA_traR"/>
    <property type="match status" value="1"/>
</dbReference>
<dbReference type="InterPro" id="IPR000962">
    <property type="entry name" value="Znf_DskA_TraR"/>
</dbReference>
<dbReference type="Proteomes" id="UP000177785">
    <property type="component" value="Unassembled WGS sequence"/>
</dbReference>